<dbReference type="Gene3D" id="1.20.120.1630">
    <property type="match status" value="1"/>
</dbReference>
<dbReference type="AlphaFoldDB" id="A0A9D9NEZ1"/>
<sequence>MVFPPEIWILALVALAVSSLGWKKFVYFISLGYGFSIAAMGVAAALIFMKQLTLPTALLCLLLAAYGCRLGGFLLYRELCSASYRKELPSLTKTSTDLGAGAKMSIWISVVVLYVCQVSPVFYRLADPLPDGGRGSCAWAVAGASVMLLALVLESLADHQKSASKKVRPDRFCDTGLYRIVRCPNYFAEILFWTGCLISGIGALHGWQWLVASMGYVCIVYIMFGGARRLEIRQNRRYGADPEYRAYVSRTPVLLPLVPLFSVEKYKFLKG</sequence>
<dbReference type="Proteomes" id="UP000823603">
    <property type="component" value="Unassembled WGS sequence"/>
</dbReference>
<feature type="transmembrane region" description="Helical" evidence="1">
    <location>
        <begin position="186"/>
        <end position="203"/>
    </location>
</feature>
<feature type="transmembrane region" description="Helical" evidence="1">
    <location>
        <begin position="27"/>
        <end position="48"/>
    </location>
</feature>
<dbReference type="Pfam" id="PF06966">
    <property type="entry name" value="DUF1295"/>
    <property type="match status" value="1"/>
</dbReference>
<keyword evidence="1" id="KW-0812">Transmembrane</keyword>
<feature type="transmembrane region" description="Helical" evidence="1">
    <location>
        <begin position="209"/>
        <end position="227"/>
    </location>
</feature>
<keyword evidence="1" id="KW-0472">Membrane</keyword>
<reference evidence="2" key="2">
    <citation type="journal article" date="2021" name="PeerJ">
        <title>Extensive microbial diversity within the chicken gut microbiome revealed by metagenomics and culture.</title>
        <authorList>
            <person name="Gilroy R."/>
            <person name="Ravi A."/>
            <person name="Getino M."/>
            <person name="Pursley I."/>
            <person name="Horton D.L."/>
            <person name="Alikhan N.F."/>
            <person name="Baker D."/>
            <person name="Gharbi K."/>
            <person name="Hall N."/>
            <person name="Watson M."/>
            <person name="Adriaenssens E.M."/>
            <person name="Foster-Nyarko E."/>
            <person name="Jarju S."/>
            <person name="Secka A."/>
            <person name="Antonio M."/>
            <person name="Oren A."/>
            <person name="Chaudhuri R.R."/>
            <person name="La Ragione R."/>
            <person name="Hildebrand F."/>
            <person name="Pallen M.J."/>
        </authorList>
    </citation>
    <scope>NUCLEOTIDE SEQUENCE</scope>
    <source>
        <strain evidence="2">B2-22910</strain>
    </source>
</reference>
<feature type="transmembrane region" description="Helical" evidence="1">
    <location>
        <begin position="106"/>
        <end position="126"/>
    </location>
</feature>
<feature type="transmembrane region" description="Helical" evidence="1">
    <location>
        <begin position="54"/>
        <end position="76"/>
    </location>
</feature>
<reference evidence="2" key="1">
    <citation type="submission" date="2020-10" db="EMBL/GenBank/DDBJ databases">
        <authorList>
            <person name="Gilroy R."/>
        </authorList>
    </citation>
    <scope>NUCLEOTIDE SEQUENCE</scope>
    <source>
        <strain evidence="2">B2-22910</strain>
    </source>
</reference>
<evidence type="ECO:0000313" key="2">
    <source>
        <dbReference type="EMBL" id="MBO8471152.1"/>
    </source>
</evidence>
<dbReference type="PANTHER" id="PTHR32251">
    <property type="entry name" value="3-OXO-5-ALPHA-STEROID 4-DEHYDROGENASE"/>
    <property type="match status" value="1"/>
</dbReference>
<comment type="caution">
    <text evidence="2">The sequence shown here is derived from an EMBL/GenBank/DDBJ whole genome shotgun (WGS) entry which is preliminary data.</text>
</comment>
<evidence type="ECO:0000313" key="3">
    <source>
        <dbReference type="Proteomes" id="UP000823603"/>
    </source>
</evidence>
<name>A0A9D9NEZ1_9BACT</name>
<organism evidence="2 3">
    <name type="scientific">Candidatus Cryptobacteroides faecavium</name>
    <dbReference type="NCBI Taxonomy" id="2840762"/>
    <lineage>
        <taxon>Bacteria</taxon>
        <taxon>Pseudomonadati</taxon>
        <taxon>Bacteroidota</taxon>
        <taxon>Bacteroidia</taxon>
        <taxon>Bacteroidales</taxon>
        <taxon>Candidatus Cryptobacteroides</taxon>
    </lineage>
</organism>
<proteinExistence type="predicted"/>
<gene>
    <name evidence="2" type="ORF">IAB82_05085</name>
</gene>
<dbReference type="PROSITE" id="PS50244">
    <property type="entry name" value="S5A_REDUCTASE"/>
    <property type="match status" value="1"/>
</dbReference>
<accession>A0A9D9NEZ1</accession>
<dbReference type="InterPro" id="IPR010721">
    <property type="entry name" value="UstE-like"/>
</dbReference>
<dbReference type="EMBL" id="JADIMB010000071">
    <property type="protein sequence ID" value="MBO8471152.1"/>
    <property type="molecule type" value="Genomic_DNA"/>
</dbReference>
<feature type="transmembrane region" description="Helical" evidence="1">
    <location>
        <begin position="138"/>
        <end position="157"/>
    </location>
</feature>
<protein>
    <submittedName>
        <fullName evidence="2">DUF1295 domain-containing protein</fullName>
    </submittedName>
</protein>
<dbReference type="PANTHER" id="PTHR32251:SF15">
    <property type="entry name" value="3-OXO-5-ALPHA-STEROID 4-DEHYDROGENASE (DUF1295)"/>
    <property type="match status" value="1"/>
</dbReference>
<dbReference type="GO" id="GO:0016020">
    <property type="term" value="C:membrane"/>
    <property type="evidence" value="ECO:0007669"/>
    <property type="project" value="TreeGrafter"/>
</dbReference>
<keyword evidence="1" id="KW-1133">Transmembrane helix</keyword>
<evidence type="ECO:0000256" key="1">
    <source>
        <dbReference type="SAM" id="Phobius"/>
    </source>
</evidence>
<feature type="transmembrane region" description="Helical" evidence="1">
    <location>
        <begin position="6"/>
        <end position="22"/>
    </location>
</feature>